<organism evidence="2 3">
    <name type="scientific">Notoacmeibacter marinus</name>
    <dbReference type="NCBI Taxonomy" id="1876515"/>
    <lineage>
        <taxon>Bacteria</taxon>
        <taxon>Pseudomonadati</taxon>
        <taxon>Pseudomonadota</taxon>
        <taxon>Alphaproteobacteria</taxon>
        <taxon>Hyphomicrobiales</taxon>
        <taxon>Notoacmeibacteraceae</taxon>
        <taxon>Notoacmeibacter</taxon>
    </lineage>
</organism>
<dbReference type="AlphaFoldDB" id="A0A231V0P4"/>
<evidence type="ECO:0000313" key="2">
    <source>
        <dbReference type="EMBL" id="OXT01752.1"/>
    </source>
</evidence>
<evidence type="ECO:0000313" key="3">
    <source>
        <dbReference type="Proteomes" id="UP000215405"/>
    </source>
</evidence>
<keyword evidence="3" id="KW-1185">Reference proteome</keyword>
<evidence type="ECO:0008006" key="4">
    <source>
        <dbReference type="Google" id="ProtNLM"/>
    </source>
</evidence>
<name>A0A231V0P4_9HYPH</name>
<keyword evidence="1" id="KW-0732">Signal</keyword>
<feature type="chain" id="PRO_5012759812" description="CopG family transcriptional regulator" evidence="1">
    <location>
        <begin position="28"/>
        <end position="160"/>
    </location>
</feature>
<sequence>MKTIRILLPLTIAAAALALPLSTGAMAEETTTSTKTPTMHVVKSPTCGCCTAWADSARDEGFEVTIEHQDDYEKMKADAGVPGHLQSCHTATVAGYVVEGHVLFAAVRKLLSERPDIKGIAVPGMPAGSPGMGDDPKAVFDVMAFGGKAGEQRLYYKAGR</sequence>
<dbReference type="InterPro" id="IPR007332">
    <property type="entry name" value="DUF411"/>
</dbReference>
<feature type="signal peptide" evidence="1">
    <location>
        <begin position="1"/>
        <end position="27"/>
    </location>
</feature>
<proteinExistence type="predicted"/>
<protein>
    <recommendedName>
        <fullName evidence="4">CopG family transcriptional regulator</fullName>
    </recommendedName>
</protein>
<dbReference type="Proteomes" id="UP000215405">
    <property type="component" value="Unassembled WGS sequence"/>
</dbReference>
<reference evidence="3" key="1">
    <citation type="journal article" date="2017" name="Int. J. Syst. Evol. Microbiol.">
        <title>Notoacmeibacter marinus gen. nov., sp. nov., isolated from the gut of a limpet and proposal of Notoacmeibacteraceae fam. nov. in the order Rhizobiales of the class Alphaproteobacteria.</title>
        <authorList>
            <person name="Huang Z."/>
            <person name="Guo F."/>
            <person name="Lai Q."/>
        </authorList>
    </citation>
    <scope>NUCLEOTIDE SEQUENCE [LARGE SCALE GENOMIC DNA]</scope>
    <source>
        <strain evidence="3">XMTR2A4</strain>
    </source>
</reference>
<evidence type="ECO:0000256" key="1">
    <source>
        <dbReference type="SAM" id="SignalP"/>
    </source>
</evidence>
<dbReference type="RefSeq" id="WP_094075722.1">
    <property type="nucleotide sequence ID" value="NZ_NBYO01000001.1"/>
</dbReference>
<dbReference type="EMBL" id="NBYO01000001">
    <property type="protein sequence ID" value="OXT01752.1"/>
    <property type="molecule type" value="Genomic_DNA"/>
</dbReference>
<accession>A0A231V0P4</accession>
<gene>
    <name evidence="2" type="ORF">B7H23_01980</name>
</gene>
<dbReference type="Pfam" id="PF04214">
    <property type="entry name" value="DUF411"/>
    <property type="match status" value="1"/>
</dbReference>
<comment type="caution">
    <text evidence="2">The sequence shown here is derived from an EMBL/GenBank/DDBJ whole genome shotgun (WGS) entry which is preliminary data.</text>
</comment>